<dbReference type="AlphaFoldDB" id="A0A7C9GQA5"/>
<dbReference type="OrthoDB" id="7392037at2"/>
<dbReference type="EMBL" id="WIOL01000003">
    <property type="protein sequence ID" value="MQT17410.1"/>
    <property type="molecule type" value="Genomic_DNA"/>
</dbReference>
<keyword evidence="2" id="KW-1185">Reference proteome</keyword>
<dbReference type="Pfam" id="PF04325">
    <property type="entry name" value="DUF465"/>
    <property type="match status" value="1"/>
</dbReference>
<comment type="caution">
    <text evidence="1">The sequence shown here is derived from an EMBL/GenBank/DDBJ whole genome shotgun (WGS) entry which is preliminary data.</text>
</comment>
<dbReference type="InterPro" id="IPR038444">
    <property type="entry name" value="DUF465_sf"/>
</dbReference>
<protein>
    <submittedName>
        <fullName evidence="1">DUF465 domain-containing protein</fullName>
    </submittedName>
</protein>
<accession>A0A7C9GQA5</accession>
<gene>
    <name evidence="1" type="ORF">F3168_09060</name>
</gene>
<dbReference type="InterPro" id="IPR007420">
    <property type="entry name" value="DUF465"/>
</dbReference>
<dbReference type="RefSeq" id="WP_152577881.1">
    <property type="nucleotide sequence ID" value="NZ_JAATJI010000002.1"/>
</dbReference>
<dbReference type="Proteomes" id="UP000481327">
    <property type="component" value="Unassembled WGS sequence"/>
</dbReference>
<evidence type="ECO:0000313" key="1">
    <source>
        <dbReference type="EMBL" id="MQT17410.1"/>
    </source>
</evidence>
<sequence length="52" mass="5889">MANAHLATLNARHAALEASVHAETRRPLPDQALLAQLKREKLKLKEEINRLH</sequence>
<reference evidence="1 2" key="1">
    <citation type="submission" date="2019-09" db="EMBL/GenBank/DDBJ databases">
        <title>Polymorphobacter sp. isolated from a lake in China.</title>
        <authorList>
            <person name="Liu Z."/>
        </authorList>
    </citation>
    <scope>NUCLEOTIDE SEQUENCE [LARGE SCALE GENOMIC DNA]</scope>
    <source>
        <strain evidence="1 2">D40P</strain>
    </source>
</reference>
<name>A0A7C9GQA5_9SPHN</name>
<dbReference type="Gene3D" id="6.10.280.50">
    <property type="match status" value="1"/>
</dbReference>
<proteinExistence type="predicted"/>
<organism evidence="1 2">
    <name type="scientific">Sandarakinorhabdus fusca</name>
    <dbReference type="NCBI Taxonomy" id="1439888"/>
    <lineage>
        <taxon>Bacteria</taxon>
        <taxon>Pseudomonadati</taxon>
        <taxon>Pseudomonadota</taxon>
        <taxon>Alphaproteobacteria</taxon>
        <taxon>Sphingomonadales</taxon>
        <taxon>Sphingosinicellaceae</taxon>
        <taxon>Sandarakinorhabdus</taxon>
    </lineage>
</organism>
<evidence type="ECO:0000313" key="2">
    <source>
        <dbReference type="Proteomes" id="UP000481327"/>
    </source>
</evidence>